<evidence type="ECO:0000256" key="1">
    <source>
        <dbReference type="ARBA" id="ARBA00004141"/>
    </source>
</evidence>
<accession>A0AAV9D3I4</accession>
<dbReference type="EMBL" id="JAUJYO010000015">
    <property type="protein sequence ID" value="KAK1295775.1"/>
    <property type="molecule type" value="Genomic_DNA"/>
</dbReference>
<proteinExistence type="predicted"/>
<dbReference type="GO" id="GO:0016020">
    <property type="term" value="C:membrane"/>
    <property type="evidence" value="ECO:0007669"/>
    <property type="project" value="UniProtKB-SubCell"/>
</dbReference>
<comment type="caution">
    <text evidence="5">The sequence shown here is derived from an EMBL/GenBank/DDBJ whole genome shotgun (WGS) entry which is preliminary data.</text>
</comment>
<evidence type="ECO:0000256" key="2">
    <source>
        <dbReference type="ARBA" id="ARBA00022692"/>
    </source>
</evidence>
<keyword evidence="3" id="KW-1133">Transmembrane helix</keyword>
<keyword evidence="4" id="KW-0472">Membrane</keyword>
<evidence type="ECO:0000256" key="4">
    <source>
        <dbReference type="ARBA" id="ARBA00023136"/>
    </source>
</evidence>
<dbReference type="InterPro" id="IPR044772">
    <property type="entry name" value="NO3_transporter"/>
</dbReference>
<dbReference type="AlphaFoldDB" id="A0AAV9D3I4"/>
<comment type="subcellular location">
    <subcellularLocation>
        <location evidence="1">Membrane</location>
        <topology evidence="1">Multi-pass membrane protein</topology>
    </subcellularLocation>
</comment>
<dbReference type="GO" id="GO:0015112">
    <property type="term" value="F:nitrate transmembrane transporter activity"/>
    <property type="evidence" value="ECO:0007669"/>
    <property type="project" value="InterPro"/>
</dbReference>
<evidence type="ECO:0000313" key="6">
    <source>
        <dbReference type="Proteomes" id="UP001180020"/>
    </source>
</evidence>
<sequence length="145" mass="16001">MALPIRLFLLHPLPSPLLPLIRDSISIVDSHLSVSVVASFSEVIPARLLICPACDLLGPRAATVVVSLSTAPFVFALFTIESPEAFIVFDSSSDCRGVRVQPALDELSVFAERRWVRERHVGVWANNEGDERSGNEFSNKPYKEL</sequence>
<protein>
    <submittedName>
        <fullName evidence="5">Uncharacterized protein</fullName>
    </submittedName>
</protein>
<gene>
    <name evidence="5" type="ORF">QJS10_CPB15g00808</name>
</gene>
<name>A0AAV9D3I4_ACOCL</name>
<evidence type="ECO:0000313" key="5">
    <source>
        <dbReference type="EMBL" id="KAK1295775.1"/>
    </source>
</evidence>
<dbReference type="Proteomes" id="UP001180020">
    <property type="component" value="Unassembled WGS sequence"/>
</dbReference>
<organism evidence="5 6">
    <name type="scientific">Acorus calamus</name>
    <name type="common">Sweet flag</name>
    <dbReference type="NCBI Taxonomy" id="4465"/>
    <lineage>
        <taxon>Eukaryota</taxon>
        <taxon>Viridiplantae</taxon>
        <taxon>Streptophyta</taxon>
        <taxon>Embryophyta</taxon>
        <taxon>Tracheophyta</taxon>
        <taxon>Spermatophyta</taxon>
        <taxon>Magnoliopsida</taxon>
        <taxon>Liliopsida</taxon>
        <taxon>Acoraceae</taxon>
        <taxon>Acorus</taxon>
    </lineage>
</organism>
<evidence type="ECO:0000256" key="3">
    <source>
        <dbReference type="ARBA" id="ARBA00022989"/>
    </source>
</evidence>
<reference evidence="5" key="2">
    <citation type="submission" date="2023-06" db="EMBL/GenBank/DDBJ databases">
        <authorList>
            <person name="Ma L."/>
            <person name="Liu K.-W."/>
            <person name="Li Z."/>
            <person name="Hsiao Y.-Y."/>
            <person name="Qi Y."/>
            <person name="Fu T."/>
            <person name="Tang G."/>
            <person name="Zhang D."/>
            <person name="Sun W.-H."/>
            <person name="Liu D.-K."/>
            <person name="Li Y."/>
            <person name="Chen G.-Z."/>
            <person name="Liu X.-D."/>
            <person name="Liao X.-Y."/>
            <person name="Jiang Y.-T."/>
            <person name="Yu X."/>
            <person name="Hao Y."/>
            <person name="Huang J."/>
            <person name="Zhao X.-W."/>
            <person name="Ke S."/>
            <person name="Chen Y.-Y."/>
            <person name="Wu W.-L."/>
            <person name="Hsu J.-L."/>
            <person name="Lin Y.-F."/>
            <person name="Huang M.-D."/>
            <person name="Li C.-Y."/>
            <person name="Huang L."/>
            <person name="Wang Z.-W."/>
            <person name="Zhao X."/>
            <person name="Zhong W.-Y."/>
            <person name="Peng D.-H."/>
            <person name="Ahmad S."/>
            <person name="Lan S."/>
            <person name="Zhang J.-S."/>
            <person name="Tsai W.-C."/>
            <person name="Van De Peer Y."/>
            <person name="Liu Z.-J."/>
        </authorList>
    </citation>
    <scope>NUCLEOTIDE SEQUENCE</scope>
    <source>
        <strain evidence="5">CP</strain>
        <tissue evidence="5">Leaves</tissue>
    </source>
</reference>
<keyword evidence="6" id="KW-1185">Reference proteome</keyword>
<keyword evidence="2" id="KW-0812">Transmembrane</keyword>
<reference evidence="5" key="1">
    <citation type="journal article" date="2023" name="Nat. Commun.">
        <title>Diploid and tetraploid genomes of Acorus and the evolution of monocots.</title>
        <authorList>
            <person name="Ma L."/>
            <person name="Liu K.W."/>
            <person name="Li Z."/>
            <person name="Hsiao Y.Y."/>
            <person name="Qi Y."/>
            <person name="Fu T."/>
            <person name="Tang G.D."/>
            <person name="Zhang D."/>
            <person name="Sun W.H."/>
            <person name="Liu D.K."/>
            <person name="Li Y."/>
            <person name="Chen G.Z."/>
            <person name="Liu X.D."/>
            <person name="Liao X.Y."/>
            <person name="Jiang Y.T."/>
            <person name="Yu X."/>
            <person name="Hao Y."/>
            <person name="Huang J."/>
            <person name="Zhao X.W."/>
            <person name="Ke S."/>
            <person name="Chen Y.Y."/>
            <person name="Wu W.L."/>
            <person name="Hsu J.L."/>
            <person name="Lin Y.F."/>
            <person name="Huang M.D."/>
            <person name="Li C.Y."/>
            <person name="Huang L."/>
            <person name="Wang Z.W."/>
            <person name="Zhao X."/>
            <person name="Zhong W.Y."/>
            <person name="Peng D.H."/>
            <person name="Ahmad S."/>
            <person name="Lan S."/>
            <person name="Zhang J.S."/>
            <person name="Tsai W.C."/>
            <person name="Van de Peer Y."/>
            <person name="Liu Z.J."/>
        </authorList>
    </citation>
    <scope>NUCLEOTIDE SEQUENCE</scope>
    <source>
        <strain evidence="5">CP</strain>
    </source>
</reference>
<dbReference type="PANTHER" id="PTHR23515">
    <property type="entry name" value="HIGH-AFFINITY NITRATE TRANSPORTER 2.3"/>
    <property type="match status" value="1"/>
</dbReference>